<dbReference type="KEGG" id="buo:BRPE64_ACDS25520"/>
<evidence type="ECO:0000256" key="1">
    <source>
        <dbReference type="SAM" id="MobiDB-lite"/>
    </source>
</evidence>
<dbReference type="HOGENOM" id="CLU_2970502_0_0_4"/>
<reference evidence="2 3" key="1">
    <citation type="journal article" date="2013" name="Genome Announc.">
        <title>Complete Genome Sequence of Burkholderia sp. Strain RPE64, Bacterial Symbiont of the Bean Bug Riptortus pedestris.</title>
        <authorList>
            <person name="Shibata T.F."/>
            <person name="Maeda T."/>
            <person name="Nikoh N."/>
            <person name="Yamaguchi K."/>
            <person name="Oshima K."/>
            <person name="Hattori M."/>
            <person name="Nishiyama T."/>
            <person name="Hasebe M."/>
            <person name="Fukatsu T."/>
            <person name="Kikuchi Y."/>
            <person name="Shigenobu S."/>
        </authorList>
    </citation>
    <scope>NUCLEOTIDE SEQUENCE [LARGE SCALE GENOMIC DNA]</scope>
</reference>
<dbReference type="AlphaFoldDB" id="R4WYH0"/>
<protein>
    <submittedName>
        <fullName evidence="2">Uncharacterized protein</fullName>
    </submittedName>
</protein>
<evidence type="ECO:0000313" key="2">
    <source>
        <dbReference type="EMBL" id="BAN24306.1"/>
    </source>
</evidence>
<keyword evidence="3" id="KW-1185">Reference proteome</keyword>
<organism evidence="2 3">
    <name type="scientific">Caballeronia insecticola</name>
    <dbReference type="NCBI Taxonomy" id="758793"/>
    <lineage>
        <taxon>Bacteria</taxon>
        <taxon>Pseudomonadati</taxon>
        <taxon>Pseudomonadota</taxon>
        <taxon>Betaproteobacteria</taxon>
        <taxon>Burkholderiales</taxon>
        <taxon>Burkholderiaceae</taxon>
        <taxon>Caballeronia</taxon>
    </lineage>
</organism>
<dbReference type="Proteomes" id="UP000013966">
    <property type="component" value="Chromosome 1"/>
</dbReference>
<dbReference type="PATRIC" id="fig|758793.3.peg.2556"/>
<accession>R4WYH0</accession>
<dbReference type="EMBL" id="AP013058">
    <property type="protein sequence ID" value="BAN24306.1"/>
    <property type="molecule type" value="Genomic_DNA"/>
</dbReference>
<evidence type="ECO:0000313" key="3">
    <source>
        <dbReference type="Proteomes" id="UP000013966"/>
    </source>
</evidence>
<feature type="region of interest" description="Disordered" evidence="1">
    <location>
        <begin position="13"/>
        <end position="37"/>
    </location>
</feature>
<proteinExistence type="predicted"/>
<dbReference type="STRING" id="758793.BRPE64_ACDS25520"/>
<name>R4WYH0_9BURK</name>
<feature type="compositionally biased region" description="Basic and acidic residues" evidence="1">
    <location>
        <begin position="25"/>
        <end position="37"/>
    </location>
</feature>
<gene>
    <name evidence="2" type="ORF">BRPE64_ACDS25520</name>
</gene>
<reference evidence="2 3" key="2">
    <citation type="journal article" date="2018" name="Int. J. Syst. Evol. Microbiol.">
        <title>Burkholderia insecticola sp. nov., a gut symbiotic bacterium of the bean bug Riptortus pedestris.</title>
        <authorList>
            <person name="Takeshita K."/>
            <person name="Tamaki H."/>
            <person name="Ohbayashi T."/>
            <person name="Meng X.-Y."/>
            <person name="Sone T."/>
            <person name="Mitani Y."/>
            <person name="Peeters C."/>
            <person name="Kikuchi Y."/>
            <person name="Vandamme P."/>
        </authorList>
    </citation>
    <scope>NUCLEOTIDE SEQUENCE [LARGE SCALE GENOMIC DNA]</scope>
    <source>
        <strain evidence="2">RPE64</strain>
    </source>
</reference>
<sequence>MPEGATARLRLQSRCGDAHSNSDWTAKKGGDAGGLVDRRPTLFLFSRRSSRIFPGPAS</sequence>